<accession>A0A182YF73</accession>
<dbReference type="InterPro" id="IPR051333">
    <property type="entry name" value="CLIP_Serine_Protease"/>
</dbReference>
<dbReference type="Proteomes" id="UP000076408">
    <property type="component" value="Unassembled WGS sequence"/>
</dbReference>
<evidence type="ECO:0000313" key="4">
    <source>
        <dbReference type="EnsemblMetazoa" id="ASTEI07109-PA"/>
    </source>
</evidence>
<dbReference type="InterPro" id="IPR001254">
    <property type="entry name" value="Trypsin_dom"/>
</dbReference>
<dbReference type="PROSITE" id="PS51888">
    <property type="entry name" value="CLIP"/>
    <property type="match status" value="1"/>
</dbReference>
<dbReference type="PROSITE" id="PS50240">
    <property type="entry name" value="TRYPSIN_DOM"/>
    <property type="match status" value="3"/>
</dbReference>
<evidence type="ECO:0000256" key="2">
    <source>
        <dbReference type="ARBA" id="ARBA00023157"/>
    </source>
</evidence>
<organism evidence="4 5">
    <name type="scientific">Anopheles stephensi</name>
    <name type="common">Indo-Pakistan malaria mosquito</name>
    <dbReference type="NCBI Taxonomy" id="30069"/>
    <lineage>
        <taxon>Eukaryota</taxon>
        <taxon>Metazoa</taxon>
        <taxon>Ecdysozoa</taxon>
        <taxon>Arthropoda</taxon>
        <taxon>Hexapoda</taxon>
        <taxon>Insecta</taxon>
        <taxon>Pterygota</taxon>
        <taxon>Neoptera</taxon>
        <taxon>Endopterygota</taxon>
        <taxon>Diptera</taxon>
        <taxon>Nematocera</taxon>
        <taxon>Culicoidea</taxon>
        <taxon>Culicidae</taxon>
        <taxon>Anophelinae</taxon>
        <taxon>Anopheles</taxon>
    </lineage>
</organism>
<name>A0A182YF73_ANOST</name>
<dbReference type="VEuPathDB" id="VectorBase:ASTE006756"/>
<dbReference type="GO" id="GO:0006508">
    <property type="term" value="P:proteolysis"/>
    <property type="evidence" value="ECO:0007669"/>
    <property type="project" value="InterPro"/>
</dbReference>
<dbReference type="AlphaFoldDB" id="A0A182YF73"/>
<dbReference type="InterPro" id="IPR043504">
    <property type="entry name" value="Peptidase_S1_PA_chymotrypsin"/>
</dbReference>
<dbReference type="SUPFAM" id="SSF50494">
    <property type="entry name" value="Trypsin-like serine proteases"/>
    <property type="match status" value="3"/>
</dbReference>
<keyword evidence="1" id="KW-0732">Signal</keyword>
<protein>
    <submittedName>
        <fullName evidence="4">Uncharacterized protein</fullName>
    </submittedName>
</protein>
<reference evidence="5" key="1">
    <citation type="journal article" date="2014" name="Genome Biol.">
        <title>Genome analysis of a major urban malaria vector mosquito, Anopheles stephensi.</title>
        <authorList>
            <person name="Jiang X."/>
            <person name="Peery A."/>
            <person name="Hall A.B."/>
            <person name="Sharma A."/>
            <person name="Chen X.G."/>
            <person name="Waterhouse R.M."/>
            <person name="Komissarov A."/>
            <person name="Riehle M.M."/>
            <person name="Shouche Y."/>
            <person name="Sharakhova M.V."/>
            <person name="Lawson D."/>
            <person name="Pakpour N."/>
            <person name="Arensburger P."/>
            <person name="Davidson V.L."/>
            <person name="Eiglmeier K."/>
            <person name="Emrich S."/>
            <person name="George P."/>
            <person name="Kennedy R.C."/>
            <person name="Mane S.P."/>
            <person name="Maslen G."/>
            <person name="Oringanje C."/>
            <person name="Qi Y."/>
            <person name="Settlage R."/>
            <person name="Tojo M."/>
            <person name="Tubio J.M."/>
            <person name="Unger M.F."/>
            <person name="Wang B."/>
            <person name="Vernick K.D."/>
            <person name="Ribeiro J.M."/>
            <person name="James A.A."/>
            <person name="Michel K."/>
            <person name="Riehle M.A."/>
            <person name="Luckhart S."/>
            <person name="Sharakhov I.V."/>
            <person name="Tu Z."/>
        </authorList>
    </citation>
    <scope>NUCLEOTIDE SEQUENCE [LARGE SCALE GENOMIC DNA]</scope>
    <source>
        <strain evidence="5">Indian</strain>
    </source>
</reference>
<dbReference type="VEuPathDB" id="VectorBase:ASTEI20_037862"/>
<dbReference type="OMA" id="MGALIWD"/>
<dbReference type="SMART" id="SM00020">
    <property type="entry name" value="Tryp_SPc"/>
    <property type="match status" value="1"/>
</dbReference>
<dbReference type="STRING" id="30069.A0A182YF73"/>
<keyword evidence="2" id="KW-1015">Disulfide bond</keyword>
<dbReference type="InterPro" id="IPR009003">
    <property type="entry name" value="Peptidase_S1_PA"/>
</dbReference>
<reference evidence="4" key="2">
    <citation type="submission" date="2020-05" db="UniProtKB">
        <authorList>
            <consortium name="EnsemblMetazoa"/>
        </authorList>
    </citation>
    <scope>IDENTIFICATION</scope>
    <source>
        <strain evidence="4">Indian</strain>
    </source>
</reference>
<evidence type="ECO:0000256" key="3">
    <source>
        <dbReference type="ARBA" id="ARBA00024195"/>
    </source>
</evidence>
<evidence type="ECO:0000256" key="1">
    <source>
        <dbReference type="ARBA" id="ARBA00022729"/>
    </source>
</evidence>
<dbReference type="PANTHER" id="PTHR24260">
    <property type="match status" value="1"/>
</dbReference>
<keyword evidence="5" id="KW-1185">Reference proteome</keyword>
<dbReference type="PANTHER" id="PTHR24260:SF147">
    <property type="entry name" value="EG:BACR7A4.3 PROTEIN-RELATED"/>
    <property type="match status" value="1"/>
</dbReference>
<comment type="similarity">
    <text evidence="3">Belongs to the peptidase S1 family. CLIP subfamily.</text>
</comment>
<proteinExistence type="inferred from homology"/>
<dbReference type="Gene3D" id="2.40.10.10">
    <property type="entry name" value="Trypsin-like serine proteases"/>
    <property type="match status" value="4"/>
</dbReference>
<dbReference type="Pfam" id="PF00089">
    <property type="entry name" value="Trypsin"/>
    <property type="match status" value="3"/>
</dbReference>
<dbReference type="InterPro" id="IPR022700">
    <property type="entry name" value="CLIP"/>
</dbReference>
<sequence>MYRRSTVVVLLVVLALLCVGNEALHSLFPIDIGLMEEDPVLPLERDTFDDCHLRYARYGRDDWTIRDGFPPYKESRDYSHIAAIGRAREGGAIDWSCMGALIWDSVVLTTAQCTIGEGKSAPNVVRLGGPTYVQQRNIKEIVRHPDFSASTGQNDIALVRLDGRIAINETAVPTCLWLWEEVPFSTLDSLLRTTDSDEPYAAEELNRLNVRSEDCSSPTTRNHGLPETQLCMKTQCTEELDEAECNETPEGNLLQVRLLHNYKTSPFLVGILSTSFASGTCNPVRGYTKIAPYRDWMMQVLGEQNLTAPPQAFFPAVCAYRYAQFRPRVEYLMNERLGDIPINDAQVESTRDRDLGYIVQFEWPSEANNATQPDCAGTFVDQQTILTLASCVSPATSDGSQPSAAIHVMSHKNQSYPIESITVHPQYVKGSHKNNIAVVKLMQTRQNILHNALKIAEGGNTIVQHAMNMRPFENCIADLVELIGNRSLKGLSANEHLCFHSDRWLVPGVCRDIVGGPVLRYVDRGGAYFKYLYAMTVGGRTCGYGQPTVAIQLAPHYAWLQSVMFDQRSTGVAEPSDSVIVINPDLKRSDECSNGDGTMGICVPYELCLSTKERLRKGERVTLCTDGSVVCCPWGDIAKNSAVDPIRTELESCENLYRSLRLERFQRTIHNESLYTNHQHVAEIGWPQNNGRIVFECNGFLITPKTIVSSARCLETYPHRPTVARIGFLGASDASHYVIQPIRRVRIHEEYDPLTGVNNIALVALTAPIEVNIHHFPGCLHRNNTHLPVRQFAINENREAVVAQKVSPLYQSDCAERLADKLAAGQMCLLKSTPENREAWFRRTCLKTGDVIVWENRTEEMEIIDSIYLVGLYSHGGCEVGNVQIATRISHYFDWIVLNAK</sequence>
<dbReference type="VEuPathDB" id="VectorBase:ASTEI07109"/>
<dbReference type="GO" id="GO:0004252">
    <property type="term" value="F:serine-type endopeptidase activity"/>
    <property type="evidence" value="ECO:0007669"/>
    <property type="project" value="InterPro"/>
</dbReference>
<evidence type="ECO:0000313" key="5">
    <source>
        <dbReference type="Proteomes" id="UP000076408"/>
    </source>
</evidence>
<dbReference type="EnsemblMetazoa" id="ASTEI07109-RA">
    <property type="protein sequence ID" value="ASTEI07109-PA"/>
    <property type="gene ID" value="ASTEI07109"/>
</dbReference>